<reference evidence="2" key="2">
    <citation type="submission" date="2018-05" db="EMBL/GenBank/DDBJ databases">
        <title>OgluRS3 (Oryza glumaepatula Reference Sequence Version 3).</title>
        <authorList>
            <person name="Zhang J."/>
            <person name="Kudrna D."/>
            <person name="Lee S."/>
            <person name="Talag J."/>
            <person name="Welchert J."/>
            <person name="Wing R.A."/>
        </authorList>
    </citation>
    <scope>NUCLEOTIDE SEQUENCE [LARGE SCALE GENOMIC DNA]</scope>
</reference>
<dbReference type="eggNOG" id="ENOG502RYTW">
    <property type="taxonomic scope" value="Eukaryota"/>
</dbReference>
<dbReference type="InterPro" id="IPR036047">
    <property type="entry name" value="F-box-like_dom_sf"/>
</dbReference>
<dbReference type="FunFam" id="3.80.10.10:FF:001155">
    <property type="entry name" value="F-box domain containing protein, expressed"/>
    <property type="match status" value="2"/>
</dbReference>
<dbReference type="Gramene" id="OGLUM10G01410.1">
    <property type="protein sequence ID" value="OGLUM10G01410.1"/>
    <property type="gene ID" value="OGLUM10G01410"/>
</dbReference>
<evidence type="ECO:0000313" key="2">
    <source>
        <dbReference type="EnsemblPlants" id="OGLUM10G01410.1"/>
    </source>
</evidence>
<dbReference type="InterPro" id="IPR053197">
    <property type="entry name" value="F-box_SCFL_complex_component"/>
</dbReference>
<dbReference type="Proteomes" id="UP000026961">
    <property type="component" value="Chromosome 10"/>
</dbReference>
<keyword evidence="3" id="KW-1185">Reference proteome</keyword>
<dbReference type="PROSITE" id="PS50181">
    <property type="entry name" value="FBOX"/>
    <property type="match status" value="3"/>
</dbReference>
<dbReference type="InterPro" id="IPR053781">
    <property type="entry name" value="F-box_AtFBL13-like"/>
</dbReference>
<evidence type="ECO:0000259" key="1">
    <source>
        <dbReference type="PROSITE" id="PS50181"/>
    </source>
</evidence>
<dbReference type="InterPro" id="IPR001810">
    <property type="entry name" value="F-box_dom"/>
</dbReference>
<dbReference type="SUPFAM" id="SSF81383">
    <property type="entry name" value="F-box domain"/>
    <property type="match status" value="6"/>
</dbReference>
<feature type="domain" description="F-box" evidence="1">
    <location>
        <begin position="66"/>
        <end position="119"/>
    </location>
</feature>
<reference evidence="2" key="1">
    <citation type="submission" date="2015-04" db="UniProtKB">
        <authorList>
            <consortium name="EnsemblPlants"/>
        </authorList>
    </citation>
    <scope>IDENTIFICATION</scope>
</reference>
<dbReference type="PANTHER" id="PTHR34223">
    <property type="entry name" value="OS11G0201299 PROTEIN"/>
    <property type="match status" value="1"/>
</dbReference>
<protein>
    <recommendedName>
        <fullName evidence="1">F-box domain-containing protein</fullName>
    </recommendedName>
</protein>
<organism evidence="2">
    <name type="scientific">Oryza glumipatula</name>
    <dbReference type="NCBI Taxonomy" id="40148"/>
    <lineage>
        <taxon>Eukaryota</taxon>
        <taxon>Viridiplantae</taxon>
        <taxon>Streptophyta</taxon>
        <taxon>Embryophyta</taxon>
        <taxon>Tracheophyta</taxon>
        <taxon>Spermatophyta</taxon>
        <taxon>Magnoliopsida</taxon>
        <taxon>Liliopsida</taxon>
        <taxon>Poales</taxon>
        <taxon>Poaceae</taxon>
        <taxon>BOP clade</taxon>
        <taxon>Oryzoideae</taxon>
        <taxon>Oryzeae</taxon>
        <taxon>Oryzinae</taxon>
        <taxon>Oryza</taxon>
    </lineage>
</organism>
<dbReference type="PANTHER" id="PTHR34223:SF26">
    <property type="entry name" value="OS02G0188900 PROTEIN"/>
    <property type="match status" value="1"/>
</dbReference>
<dbReference type="Gene3D" id="3.80.10.10">
    <property type="entry name" value="Ribonuclease Inhibitor"/>
    <property type="match status" value="5"/>
</dbReference>
<feature type="domain" description="F-box" evidence="1">
    <location>
        <begin position="2166"/>
        <end position="2216"/>
    </location>
</feature>
<dbReference type="InterPro" id="IPR032675">
    <property type="entry name" value="LRR_dom_sf"/>
</dbReference>
<feature type="domain" description="F-box" evidence="1">
    <location>
        <begin position="1744"/>
        <end position="1794"/>
    </location>
</feature>
<proteinExistence type="predicted"/>
<name>A0A0E0B7H2_9ORYZ</name>
<evidence type="ECO:0000313" key="3">
    <source>
        <dbReference type="Proteomes" id="UP000026961"/>
    </source>
</evidence>
<dbReference type="CDD" id="cd22160">
    <property type="entry name" value="F-box_AtFBL13-like"/>
    <property type="match status" value="6"/>
</dbReference>
<dbReference type="SUPFAM" id="SSF52047">
    <property type="entry name" value="RNI-like"/>
    <property type="match status" value="2"/>
</dbReference>
<dbReference type="FunFam" id="3.80.10.10:FF:000602">
    <property type="entry name" value="F-box domain containing protein, expressed"/>
    <property type="match status" value="1"/>
</dbReference>
<dbReference type="SMART" id="SM00256">
    <property type="entry name" value="FBOX"/>
    <property type="match status" value="6"/>
</dbReference>
<dbReference type="STRING" id="40148.A0A0E0B7H2"/>
<accession>A0A0E0B7H2</accession>
<dbReference type="FunFam" id="1.20.1280.50:FF:000063">
    <property type="entry name" value="F-box domain containing protein, expressed"/>
    <property type="match status" value="3"/>
</dbReference>
<dbReference type="Gene3D" id="1.20.1280.50">
    <property type="match status" value="5"/>
</dbReference>
<sequence length="2567" mass="295555">MTVQISTFPRAPPVRRNACLSERFRVKLQVDGFLILGLPLLFHARHLFDETTLRACLATMEGSPGKIRLSTLPDDIVFRIMSFLTMRQAVRMCVLSRRWRNLWRTVPCINADISEFKRRDTEHYDQETELAFKMFMERLNELRDPAPLIHTFRFRCILDLNEEINHILDSEVINGWISHAVQKQPHFLDIALLCDKLELNHSAFNCRYLRRIEFTNVILMQGFFKQLEMGCPAMRGLFLDECSVEDIEISSHTLKVLTIKNTHVSYGNKTTISTPSVTYLKLLSPLNGTYVLNDMPLLVTSLLVLYHVQDSGDFFQNLRSLSAAKSLEFDYVGRRKKLTIENNLQLYPKFNNLVSLTLGQWCLDANFYGLTVFLQTSPKLEKLTLKLEKEKPQRIIGKLEDRSFTCEHLTRVEVVCSEDDPLVEDVVNFFVNSGLTSAQDDPLVKDVVNFFVNSGLTSAQVHIITFVAPVESESTYKHQQQEEEEEEEERFHARHLFDETPACAVSRFHARHLFDETPLRACSAAMEGSPSKSRGVTAPAHTDDGDWFSDVPDDIILNIMSFLTTRQAVQTCVLSRRWRNLWRSVPCINSDIDEFTRDSDSEGYYDEKTELAFIMFMERVMELRDPAALISTFQFRCKFELDEGFDDISDPEDINAWISHAVQKQARVLDIVVLCDKLYLDHSEFASRYLTRIEFTSVVLMEGFFKQLEMGCPAWESLFLDECAVNDVEISSQTLKVLTIKNTLFSSDKTTISTPSVTYLKLWRPVDSCVFNDMPLLVTSLLVLYHVQDSGDFFQNLRSLSAAKSLEFNYIGKELTMENNFQLYPKFNNLVRLTLGQWCLDANFYGLMVFLQTSPKLEKLTLKIEKEKTQRIIGKIEDRSFTCEHLTPVEIVCSEDDPLVKDVVTFFVNSGLTSAQVHIIRRISHALHLFDETPARAVSSFYARHLFDETPLRACSAAMEGSPSKRRGVTAPAHTDDGDWFSDVPDDVILNIMSFLTTRQAVQTCVLSRRWLNLWRSVPCINADVGEFQRSDTEWEEYDQERESAFKMFMDRVLELRNPAAPIRTFRFRCCRLDGFEGTSDEADMNRWITHAMQKQPWVLDILVLYDALKLDHSAFTCRYLTRIKFINVLMMPGFFQQLEMGCPVLENLFLDESIVADVEISSRTLKVLTIKSTQFSYKFRTTISTPSVTYLKLWRPVNGIYVFNDMPLLVTSILVLYNVQDSSDFCQNLRSLSAAKRLEFDYFGRKLTMENNLQLYPKFNNLVSLTLGQWCLDANFYGLVVFLQNAPKLEKLTLELEKNTPERIIGKLEDRSFTCEHLTRVEVVCSEGDPLVKDVVNFFVNSGLTSAQVQIIRWRDGPTRGLSTHATCSTKRLWACACAHGLTAMAPAHADGKDWFSALPDDIVLHIMTFLTTRQAVRTCVLSRRWRNLWRTVPCINIHIHEFGRNETGFIKYDQKMELSFNSFLDKVLKLRDPAASIRTFCFKFYRLTRIEEAYARVLDIVVLSGKLELNHYSAFACRFLTAINFVSVAMKQGFFKQLEKGCPSLENLSLDECIITLKVLSIIDTWFPWKYKTTISTPSVTIFSLWWPLSGTIVFNNMPLLVNSLLVLHVEQASSDFCQNLRSLSAAKNLTCQFYYDGKKLTIENNLQRYPKFINLVSLTLGQWCLDANFYGLIVFLRNSPILEKLNLELEKHRWGKTSQRMIGELEERSFTCEHLTTPHAHHLFDEMPLRARPPMENAAGRDRLSDLPDEILHRIMSFLNARQAVQTCVLSRRWCNLWHTVPCINADFVEFDSIGYQGPEVPFKRFVNRLLEFRDPASVIDTFLLKYAMPDRLDGYKASNEEANRWIGHALQKQARILEVAVFFFPLDLDHSVFTSCYLRRIEFSHVYLRKGFFEQIETGCPSLEDLLLHQCFIWDGEISSQTLKVLTVDATELYTVKEMSISTPNLTSLTLSGLEYPKAVLKDMPLLVTASVSVTFDALNFDGYYDANDLRQYLWGLSAVRNLEFHYEGAELMIANNSQWCPEFVDVVNLTLGEWCLDANFHALIVFLQNSPRLVKLTLKLAKDRWTTPQRIIGELEERSFTCEHLKIVEVICLENDPQVIGVEDFFVRSGMTSVQFHIKHWRKDEEYELPAFIHFPHPHAHQLFDEMPPRALPPVEDDAGRDWLGDLPEEVLHHIMSFLDARLAVRTCVLSRRWRNLWRTVPCINADFDEFDLVFYQGDDEDYDDVLAFKRFVNCLLELRDPTAMTDTFWLRYTTRPEGNTYSNEDAYGWISHALQKQARVLEVVVFCCLFELDHSVFTSCYLRRIAFSGIVLCKGFFAQLEAGCPALEDLFLHQCGVHDDEISSHTLKVLTFDSVFFYMPMDTVEFTLLNKTSISLPSVTSLTISTSEGFTPILKDTASLVTASVSVSVTMSSFRFRFDANDLGQYLQSLSGVTNLEFNYQGSKLTIENHLQWCPEFLNVVNLTLGQWCMDSNFYALIVFLQNSPRLKSNMRISRRIIGELTEISFTCEHLNTVEVICSENDPQVITVQDFFVSSGMTSVQFHIKHWSPYANDLPAFIRSI</sequence>
<dbReference type="FunFam" id="3.80.10.10:FF:001137">
    <property type="entry name" value="F-box domain containing protein, expressed"/>
    <property type="match status" value="3"/>
</dbReference>
<dbReference type="Pfam" id="PF00646">
    <property type="entry name" value="F-box"/>
    <property type="match status" value="6"/>
</dbReference>
<dbReference type="EnsemblPlants" id="OGLUM10G01410.1">
    <property type="protein sequence ID" value="OGLUM10G01410.1"/>
    <property type="gene ID" value="OGLUM10G01410"/>
</dbReference>